<dbReference type="Gene3D" id="1.20.1280.50">
    <property type="match status" value="1"/>
</dbReference>
<sequence length="287" mass="33316">MEATIDRLSDLPDSVLTHILSFLPTKFSVRTSILGQRWRHLWTYVPNLDFDCSDQTIIDEVLSTHKFQSINTFRLSSNSPKRTDPWIISTWINIAIDRNIRKLDLCFFDYTICLPNRLFTCKTLVDLRLDSCGRIPDPGIAVRLPRLKKLHLVYVHYKDGESLANLVSRCPVLEELVIYLDMINYRYYRISSPTIKRLSMKIHPREQEEENHKMEIDTPALVYLHLVDYAARLIKTGPLTSLTEADIYLCNYVVADHYSLYARSVAGFIDGLHNVKCLNLDLSYSKE</sequence>
<proteinExistence type="predicted"/>
<evidence type="ECO:0008006" key="5">
    <source>
        <dbReference type="Google" id="ProtNLM"/>
    </source>
</evidence>
<dbReference type="EMBL" id="KI630206">
    <property type="protein sequence ID" value="EYU44904.1"/>
    <property type="molecule type" value="Genomic_DNA"/>
</dbReference>
<evidence type="ECO:0000313" key="4">
    <source>
        <dbReference type="Proteomes" id="UP000030748"/>
    </source>
</evidence>
<dbReference type="InterPro" id="IPR053781">
    <property type="entry name" value="F-box_AtFBL13-like"/>
</dbReference>
<dbReference type="InterPro" id="IPR032675">
    <property type="entry name" value="LRR_dom_sf"/>
</dbReference>
<dbReference type="InterPro" id="IPR050232">
    <property type="entry name" value="FBL13/AtMIF1-like"/>
</dbReference>
<dbReference type="STRING" id="4155.A0A022RXW4"/>
<protein>
    <recommendedName>
        <fullName evidence="5">F-box domain-containing protein</fullName>
    </recommendedName>
</protein>
<dbReference type="eggNOG" id="ENOG502RRA7">
    <property type="taxonomic scope" value="Eukaryota"/>
</dbReference>
<reference evidence="3 4" key="1">
    <citation type="journal article" date="2013" name="Proc. Natl. Acad. Sci. U.S.A.">
        <title>Fine-scale variation in meiotic recombination in Mimulus inferred from population shotgun sequencing.</title>
        <authorList>
            <person name="Hellsten U."/>
            <person name="Wright K.M."/>
            <person name="Jenkins J."/>
            <person name="Shu S."/>
            <person name="Yuan Y."/>
            <person name="Wessler S.R."/>
            <person name="Schmutz J."/>
            <person name="Willis J.H."/>
            <person name="Rokhsar D.S."/>
        </authorList>
    </citation>
    <scope>NUCLEOTIDE SEQUENCE [LARGE SCALE GENOMIC DNA]</scope>
    <source>
        <strain evidence="4">cv. DUN x IM62</strain>
    </source>
</reference>
<dbReference type="PANTHER" id="PTHR31900">
    <property type="entry name" value="F-BOX/RNI SUPERFAMILY PROTEIN-RELATED"/>
    <property type="match status" value="1"/>
</dbReference>
<dbReference type="Pfam" id="PF24758">
    <property type="entry name" value="LRR_At5g56370"/>
    <property type="match status" value="1"/>
</dbReference>
<name>A0A022RXW4_ERYGU</name>
<evidence type="ECO:0000313" key="3">
    <source>
        <dbReference type="EMBL" id="EYU44904.1"/>
    </source>
</evidence>
<dbReference type="SUPFAM" id="SSF81383">
    <property type="entry name" value="F-box domain"/>
    <property type="match status" value="1"/>
</dbReference>
<feature type="non-terminal residue" evidence="3">
    <location>
        <position position="287"/>
    </location>
</feature>
<dbReference type="InterPro" id="IPR036047">
    <property type="entry name" value="F-box-like_dom_sf"/>
</dbReference>
<accession>A0A022RXW4</accession>
<dbReference type="InterPro" id="IPR055411">
    <property type="entry name" value="LRR_FXL15/At3g58940/PEG3-like"/>
</dbReference>
<dbReference type="CDD" id="cd22160">
    <property type="entry name" value="F-box_AtFBL13-like"/>
    <property type="match status" value="1"/>
</dbReference>
<dbReference type="Gene3D" id="3.80.10.10">
    <property type="entry name" value="Ribonuclease Inhibitor"/>
    <property type="match status" value="1"/>
</dbReference>
<dbReference type="AlphaFoldDB" id="A0A022RXW4"/>
<dbReference type="PANTHER" id="PTHR31900:SF34">
    <property type="entry name" value="EMB|CAB62440.1-RELATED"/>
    <property type="match status" value="1"/>
</dbReference>
<keyword evidence="4" id="KW-1185">Reference proteome</keyword>
<organism evidence="3 4">
    <name type="scientific">Erythranthe guttata</name>
    <name type="common">Yellow monkey flower</name>
    <name type="synonym">Mimulus guttatus</name>
    <dbReference type="NCBI Taxonomy" id="4155"/>
    <lineage>
        <taxon>Eukaryota</taxon>
        <taxon>Viridiplantae</taxon>
        <taxon>Streptophyta</taxon>
        <taxon>Embryophyta</taxon>
        <taxon>Tracheophyta</taxon>
        <taxon>Spermatophyta</taxon>
        <taxon>Magnoliopsida</taxon>
        <taxon>eudicotyledons</taxon>
        <taxon>Gunneridae</taxon>
        <taxon>Pentapetalae</taxon>
        <taxon>asterids</taxon>
        <taxon>lamiids</taxon>
        <taxon>Lamiales</taxon>
        <taxon>Phrymaceae</taxon>
        <taxon>Erythranthe</taxon>
    </lineage>
</organism>
<dbReference type="SUPFAM" id="SSF52047">
    <property type="entry name" value="RNI-like"/>
    <property type="match status" value="1"/>
</dbReference>
<evidence type="ECO:0000259" key="2">
    <source>
        <dbReference type="Pfam" id="PF24758"/>
    </source>
</evidence>
<evidence type="ECO:0000259" key="1">
    <source>
        <dbReference type="Pfam" id="PF00646"/>
    </source>
</evidence>
<dbReference type="InterPro" id="IPR001810">
    <property type="entry name" value="F-box_dom"/>
</dbReference>
<gene>
    <name evidence="3" type="ORF">MIMGU_mgv1a025566mg</name>
</gene>
<feature type="domain" description="F-box/LRR-repeat protein 15/At3g58940/PEG3-like LRR" evidence="2">
    <location>
        <begin position="89"/>
        <end position="226"/>
    </location>
</feature>
<feature type="domain" description="F-box" evidence="1">
    <location>
        <begin position="8"/>
        <end position="47"/>
    </location>
</feature>
<dbReference type="Proteomes" id="UP000030748">
    <property type="component" value="Unassembled WGS sequence"/>
</dbReference>
<dbReference type="Pfam" id="PF00646">
    <property type="entry name" value="F-box"/>
    <property type="match status" value="1"/>
</dbReference>